<evidence type="ECO:0000256" key="6">
    <source>
        <dbReference type="ARBA" id="ARBA00022882"/>
    </source>
</evidence>
<dbReference type="PANTHER" id="PTHR46480">
    <property type="entry name" value="F20B24.22"/>
    <property type="match status" value="1"/>
</dbReference>
<feature type="region of interest" description="Disordered" evidence="14">
    <location>
        <begin position="1"/>
        <end position="20"/>
    </location>
</feature>
<evidence type="ECO:0000256" key="11">
    <source>
        <dbReference type="ARBA" id="ARBA00023303"/>
    </source>
</evidence>
<keyword evidence="4" id="KW-1003">Cell membrane</keyword>
<keyword evidence="18" id="KW-1185">Reference proteome</keyword>
<dbReference type="EMBL" id="KQ964453">
    <property type="protein sequence ID" value="KXN72434.1"/>
    <property type="molecule type" value="Genomic_DNA"/>
</dbReference>
<sequence>MGGSEKKAVKSSKLDVPEPNYHNDGDEGIVKKLTLKQKILDILDSKTFHYTIICLVMLDLVVILAELLLTLYAAEGAISKNDAIHKAENGLTIVSLCILCVFVTEILTKLLLVGPRYLFNAWHLLDAIVVIASFVLEIYVLAAPSPFGAGETTHAVEDVTSGGKAHHLMMNLIRRSGGGDDGGHSGGENAKKATAPLVIIRLWKFIRIIHAVAHSVEMKNKAVIERIKKEHNECDQKIKNYMDIIENLKREVDVKETKITELEHLIRHGGEYDIKGQNN</sequence>
<evidence type="ECO:0000256" key="8">
    <source>
        <dbReference type="ARBA" id="ARBA00023054"/>
    </source>
</evidence>
<gene>
    <name evidence="17" type="ORF">CONCODRAFT_77802</name>
</gene>
<organism evidence="17 18">
    <name type="scientific">Conidiobolus coronatus (strain ATCC 28846 / CBS 209.66 / NRRL 28638)</name>
    <name type="common">Delacroixia coronata</name>
    <dbReference type="NCBI Taxonomy" id="796925"/>
    <lineage>
        <taxon>Eukaryota</taxon>
        <taxon>Fungi</taxon>
        <taxon>Fungi incertae sedis</taxon>
        <taxon>Zoopagomycota</taxon>
        <taxon>Entomophthoromycotina</taxon>
        <taxon>Entomophthoromycetes</taxon>
        <taxon>Entomophthorales</taxon>
        <taxon>Ancylistaceae</taxon>
        <taxon>Conidiobolus</taxon>
    </lineage>
</organism>
<dbReference type="OrthoDB" id="427456at2759"/>
<keyword evidence="10 15" id="KW-0472">Membrane</keyword>
<evidence type="ECO:0000259" key="16">
    <source>
        <dbReference type="Pfam" id="PF00520"/>
    </source>
</evidence>
<dbReference type="AlphaFoldDB" id="A0A137PBQ3"/>
<feature type="transmembrane region" description="Helical" evidence="15">
    <location>
        <begin position="124"/>
        <end position="142"/>
    </location>
</feature>
<dbReference type="Proteomes" id="UP000070444">
    <property type="component" value="Unassembled WGS sequence"/>
</dbReference>
<evidence type="ECO:0000256" key="5">
    <source>
        <dbReference type="ARBA" id="ARBA00022692"/>
    </source>
</evidence>
<evidence type="ECO:0000256" key="10">
    <source>
        <dbReference type="ARBA" id="ARBA00023136"/>
    </source>
</evidence>
<evidence type="ECO:0000256" key="12">
    <source>
        <dbReference type="ARBA" id="ARBA00031989"/>
    </source>
</evidence>
<keyword evidence="5 15" id="KW-0812">Transmembrane</keyword>
<evidence type="ECO:0000313" key="18">
    <source>
        <dbReference type="Proteomes" id="UP000070444"/>
    </source>
</evidence>
<keyword evidence="11" id="KW-0407">Ion channel</keyword>
<evidence type="ECO:0000256" key="9">
    <source>
        <dbReference type="ARBA" id="ARBA00023065"/>
    </source>
</evidence>
<evidence type="ECO:0000256" key="14">
    <source>
        <dbReference type="SAM" id="MobiDB-lite"/>
    </source>
</evidence>
<name>A0A137PBQ3_CONC2</name>
<keyword evidence="6" id="KW-0851">Voltage-gated channel</keyword>
<evidence type="ECO:0000313" key="17">
    <source>
        <dbReference type="EMBL" id="KXN72434.1"/>
    </source>
</evidence>
<feature type="coiled-coil region" evidence="13">
    <location>
        <begin position="224"/>
        <end position="265"/>
    </location>
</feature>
<dbReference type="GO" id="GO:0034702">
    <property type="term" value="C:monoatomic ion channel complex"/>
    <property type="evidence" value="ECO:0007669"/>
    <property type="project" value="UniProtKB-KW"/>
</dbReference>
<evidence type="ECO:0000256" key="4">
    <source>
        <dbReference type="ARBA" id="ARBA00022475"/>
    </source>
</evidence>
<keyword evidence="3" id="KW-0813">Transport</keyword>
<reference evidence="17 18" key="1">
    <citation type="journal article" date="2015" name="Genome Biol. Evol.">
        <title>Phylogenomic analyses indicate that early fungi evolved digesting cell walls of algal ancestors of land plants.</title>
        <authorList>
            <person name="Chang Y."/>
            <person name="Wang S."/>
            <person name="Sekimoto S."/>
            <person name="Aerts A.L."/>
            <person name="Choi C."/>
            <person name="Clum A."/>
            <person name="LaButti K.M."/>
            <person name="Lindquist E.A."/>
            <person name="Yee Ngan C."/>
            <person name="Ohm R.A."/>
            <person name="Salamov A.A."/>
            <person name="Grigoriev I.V."/>
            <person name="Spatafora J.W."/>
            <person name="Berbee M.L."/>
        </authorList>
    </citation>
    <scope>NUCLEOTIDE SEQUENCE [LARGE SCALE GENOMIC DNA]</scope>
    <source>
        <strain evidence="17 18">NRRL 28638</strain>
    </source>
</reference>
<dbReference type="InterPro" id="IPR027359">
    <property type="entry name" value="Volt_channel_dom_sf"/>
</dbReference>
<dbReference type="Pfam" id="PF00520">
    <property type="entry name" value="Ion_trans"/>
    <property type="match status" value="1"/>
</dbReference>
<evidence type="ECO:0000256" key="7">
    <source>
        <dbReference type="ARBA" id="ARBA00022989"/>
    </source>
</evidence>
<dbReference type="STRING" id="796925.A0A137PBQ3"/>
<keyword evidence="8 13" id="KW-0175">Coiled coil</keyword>
<evidence type="ECO:0000256" key="15">
    <source>
        <dbReference type="SAM" id="Phobius"/>
    </source>
</evidence>
<evidence type="ECO:0000256" key="1">
    <source>
        <dbReference type="ARBA" id="ARBA00004651"/>
    </source>
</evidence>
<dbReference type="Gene3D" id="1.20.120.350">
    <property type="entry name" value="Voltage-gated potassium channels. Chain C"/>
    <property type="match status" value="1"/>
</dbReference>
<evidence type="ECO:0000256" key="13">
    <source>
        <dbReference type="SAM" id="Coils"/>
    </source>
</evidence>
<keyword evidence="7 15" id="KW-1133">Transmembrane helix</keyword>
<dbReference type="PANTHER" id="PTHR46480:SF1">
    <property type="entry name" value="VOLTAGE-GATED HYDROGEN CHANNEL 1"/>
    <property type="match status" value="1"/>
</dbReference>
<feature type="domain" description="Ion transport" evidence="16">
    <location>
        <begin position="46"/>
        <end position="220"/>
    </location>
</feature>
<dbReference type="InterPro" id="IPR005821">
    <property type="entry name" value="Ion_trans_dom"/>
</dbReference>
<proteinExistence type="predicted"/>
<dbReference type="GO" id="GO:0005886">
    <property type="term" value="C:plasma membrane"/>
    <property type="evidence" value="ECO:0007669"/>
    <property type="project" value="UniProtKB-SubCell"/>
</dbReference>
<accession>A0A137PBQ3</accession>
<evidence type="ECO:0000256" key="2">
    <source>
        <dbReference type="ARBA" id="ARBA00015897"/>
    </source>
</evidence>
<dbReference type="GO" id="GO:0030171">
    <property type="term" value="F:voltage-gated proton channel activity"/>
    <property type="evidence" value="ECO:0007669"/>
    <property type="project" value="InterPro"/>
</dbReference>
<comment type="subcellular location">
    <subcellularLocation>
        <location evidence="1">Cell membrane</location>
        <topology evidence="1">Multi-pass membrane protein</topology>
    </subcellularLocation>
</comment>
<keyword evidence="9" id="KW-0406">Ion transport</keyword>
<feature type="transmembrane region" description="Helical" evidence="15">
    <location>
        <begin position="93"/>
        <end position="112"/>
    </location>
</feature>
<evidence type="ECO:0000256" key="3">
    <source>
        <dbReference type="ARBA" id="ARBA00022448"/>
    </source>
</evidence>
<feature type="transmembrane region" description="Helical" evidence="15">
    <location>
        <begin position="48"/>
        <end position="73"/>
    </location>
</feature>
<protein>
    <recommendedName>
        <fullName evidence="2">Voltage-gated hydrogen channel 1</fullName>
    </recommendedName>
    <alternativeName>
        <fullName evidence="12">Hydrogen voltage-gated channel 1</fullName>
    </alternativeName>
</protein>
<dbReference type="SUPFAM" id="SSF81324">
    <property type="entry name" value="Voltage-gated potassium channels"/>
    <property type="match status" value="1"/>
</dbReference>
<dbReference type="InterPro" id="IPR031846">
    <property type="entry name" value="Hvcn1"/>
</dbReference>